<keyword evidence="1" id="KW-0812">Transmembrane</keyword>
<reference evidence="2 3" key="1">
    <citation type="submission" date="2020-05" db="EMBL/GenBank/DDBJ databases">
        <title>Ramlibacter rhizophilus sp. nov., isolated from rhizosphere soil of national flower Mugunghwa from South Korea.</title>
        <authorList>
            <person name="Zheng-Fei Y."/>
            <person name="Huan T."/>
        </authorList>
    </citation>
    <scope>NUCLEOTIDE SEQUENCE [LARGE SCALE GENOMIC DNA]</scope>
    <source>
        <strain evidence="2 3">H242</strain>
    </source>
</reference>
<sequence length="59" mass="6484">MGWPAALGFLTATGLVSALVSEHWGDWWSWIALGVPTAVMGWYGLRRAPASPTSREQQR</sequence>
<evidence type="ECO:0008006" key="4">
    <source>
        <dbReference type="Google" id="ProtNLM"/>
    </source>
</evidence>
<keyword evidence="1" id="KW-1133">Transmembrane helix</keyword>
<organism evidence="2 3">
    <name type="scientific">Ramlibacter terrae</name>
    <dbReference type="NCBI Taxonomy" id="2732511"/>
    <lineage>
        <taxon>Bacteria</taxon>
        <taxon>Pseudomonadati</taxon>
        <taxon>Pseudomonadota</taxon>
        <taxon>Betaproteobacteria</taxon>
        <taxon>Burkholderiales</taxon>
        <taxon>Comamonadaceae</taxon>
        <taxon>Ramlibacter</taxon>
    </lineage>
</organism>
<evidence type="ECO:0000256" key="1">
    <source>
        <dbReference type="SAM" id="Phobius"/>
    </source>
</evidence>
<evidence type="ECO:0000313" key="3">
    <source>
        <dbReference type="Proteomes" id="UP000500826"/>
    </source>
</evidence>
<protein>
    <recommendedName>
        <fullName evidence="4">DUF4175 domain-containing protein</fullName>
    </recommendedName>
</protein>
<keyword evidence="1" id="KW-0472">Membrane</keyword>
<dbReference type="EMBL" id="CP053418">
    <property type="protein sequence ID" value="QJW85846.1"/>
    <property type="molecule type" value="Genomic_DNA"/>
</dbReference>
<proteinExistence type="predicted"/>
<name>A0ABX6PA79_9BURK</name>
<feature type="transmembrane region" description="Helical" evidence="1">
    <location>
        <begin position="28"/>
        <end position="45"/>
    </location>
</feature>
<dbReference type="Proteomes" id="UP000500826">
    <property type="component" value="Chromosome"/>
</dbReference>
<evidence type="ECO:0000313" key="2">
    <source>
        <dbReference type="EMBL" id="QJW85846.1"/>
    </source>
</evidence>
<keyword evidence="3" id="KW-1185">Reference proteome</keyword>
<gene>
    <name evidence="2" type="ORF">HK414_17330</name>
</gene>
<accession>A0ABX6PA79</accession>